<dbReference type="Proteomes" id="UP000233551">
    <property type="component" value="Unassembled WGS sequence"/>
</dbReference>
<organism evidence="2 3">
    <name type="scientific">Punica granatum</name>
    <name type="common">Pomegranate</name>
    <dbReference type="NCBI Taxonomy" id="22663"/>
    <lineage>
        <taxon>Eukaryota</taxon>
        <taxon>Viridiplantae</taxon>
        <taxon>Streptophyta</taxon>
        <taxon>Embryophyta</taxon>
        <taxon>Tracheophyta</taxon>
        <taxon>Spermatophyta</taxon>
        <taxon>Magnoliopsida</taxon>
        <taxon>eudicotyledons</taxon>
        <taxon>Gunneridae</taxon>
        <taxon>Pentapetalae</taxon>
        <taxon>rosids</taxon>
        <taxon>malvids</taxon>
        <taxon>Myrtales</taxon>
        <taxon>Lythraceae</taxon>
        <taxon>Punica</taxon>
    </lineage>
</organism>
<evidence type="ECO:0000313" key="2">
    <source>
        <dbReference type="EMBL" id="PKI30972.1"/>
    </source>
</evidence>
<proteinExistence type="predicted"/>
<sequence length="67" mass="6366">ARAAISGTSRVRSLATGRGTGLGHEARSLVGITGHGGGAPVTGPFRAAAGLGSRSPVTGRDPGSVGT</sequence>
<feature type="non-terminal residue" evidence="2">
    <location>
        <position position="1"/>
    </location>
</feature>
<evidence type="ECO:0000256" key="1">
    <source>
        <dbReference type="SAM" id="MobiDB-lite"/>
    </source>
</evidence>
<protein>
    <submittedName>
        <fullName evidence="2">Uncharacterized protein</fullName>
    </submittedName>
</protein>
<gene>
    <name evidence="2" type="ORF">CRG98_048637</name>
</gene>
<reference evidence="2 3" key="1">
    <citation type="submission" date="2017-11" db="EMBL/GenBank/DDBJ databases">
        <title>De-novo sequencing of pomegranate (Punica granatum L.) genome.</title>
        <authorList>
            <person name="Akparov Z."/>
            <person name="Amiraslanov A."/>
            <person name="Hajiyeva S."/>
            <person name="Abbasov M."/>
            <person name="Kaur K."/>
            <person name="Hamwieh A."/>
            <person name="Solovyev V."/>
            <person name="Salamov A."/>
            <person name="Braich B."/>
            <person name="Kosarev P."/>
            <person name="Mahmoud A."/>
            <person name="Hajiyev E."/>
            <person name="Babayeva S."/>
            <person name="Izzatullayeva V."/>
            <person name="Mammadov A."/>
            <person name="Mammadov A."/>
            <person name="Sharifova S."/>
            <person name="Ojaghi J."/>
            <person name="Eynullazada K."/>
            <person name="Bayramov B."/>
            <person name="Abdulazimova A."/>
            <person name="Shahmuradov I."/>
        </authorList>
    </citation>
    <scope>NUCLEOTIDE SEQUENCE [LARGE SCALE GENOMIC DNA]</scope>
    <source>
        <strain evidence="3">cv. AG2017</strain>
        <tissue evidence="2">Leaf</tissue>
    </source>
</reference>
<dbReference type="AlphaFoldDB" id="A0A2I0HH23"/>
<comment type="caution">
    <text evidence="2">The sequence shown here is derived from an EMBL/GenBank/DDBJ whole genome shotgun (WGS) entry which is preliminary data.</text>
</comment>
<accession>A0A2I0HH23</accession>
<feature type="region of interest" description="Disordered" evidence="1">
    <location>
        <begin position="1"/>
        <end position="67"/>
    </location>
</feature>
<evidence type="ECO:0000313" key="3">
    <source>
        <dbReference type="Proteomes" id="UP000233551"/>
    </source>
</evidence>
<dbReference type="EMBL" id="PGOL01016577">
    <property type="protein sequence ID" value="PKI30972.1"/>
    <property type="molecule type" value="Genomic_DNA"/>
</dbReference>
<feature type="compositionally biased region" description="Polar residues" evidence="1">
    <location>
        <begin position="1"/>
        <end position="11"/>
    </location>
</feature>
<feature type="non-terminal residue" evidence="2">
    <location>
        <position position="67"/>
    </location>
</feature>
<name>A0A2I0HH23_PUNGR</name>
<keyword evidence="3" id="KW-1185">Reference proteome</keyword>